<accession>A0A450T120</accession>
<dbReference type="EMBL" id="CAADFA010000265">
    <property type="protein sequence ID" value="VFJ60100.1"/>
    <property type="molecule type" value="Genomic_DNA"/>
</dbReference>
<evidence type="ECO:0000313" key="3">
    <source>
        <dbReference type="EMBL" id="VFK17356.1"/>
    </source>
</evidence>
<organism evidence="1">
    <name type="scientific">Candidatus Kentrum sp. FM</name>
    <dbReference type="NCBI Taxonomy" id="2126340"/>
    <lineage>
        <taxon>Bacteria</taxon>
        <taxon>Pseudomonadati</taxon>
        <taxon>Pseudomonadota</taxon>
        <taxon>Gammaproteobacteria</taxon>
        <taxon>Candidatus Kentrum</taxon>
    </lineage>
</organism>
<dbReference type="EMBL" id="CAADFL010000475">
    <property type="protein sequence ID" value="VFK17356.1"/>
    <property type="molecule type" value="Genomic_DNA"/>
</dbReference>
<dbReference type="AlphaFoldDB" id="A0A450T120"/>
<dbReference type="EMBL" id="CAADEZ010001029">
    <property type="protein sequence ID" value="VFJ77783.1"/>
    <property type="molecule type" value="Genomic_DNA"/>
</dbReference>
<protein>
    <submittedName>
        <fullName evidence="1">Uncharacterized protein</fullName>
    </submittedName>
</protein>
<sequence length="66" mass="7354">MLTDLERRAVVQHIRNLAVVEKNLSTISDSLTAEISMIAELLNIEREAIPFDDDSPDQGCSVHETC</sequence>
<reference evidence="1" key="1">
    <citation type="submission" date="2019-02" db="EMBL/GenBank/DDBJ databases">
        <authorList>
            <person name="Gruber-Vodicka R. H."/>
            <person name="Seah K. B. B."/>
        </authorList>
    </citation>
    <scope>NUCLEOTIDE SEQUENCE</scope>
    <source>
        <strain evidence="2">BECK_BZ163</strain>
        <strain evidence="3">BECK_BZ164</strain>
        <strain evidence="1">BECK_BZ165</strain>
    </source>
</reference>
<proteinExistence type="predicted"/>
<name>A0A450T120_9GAMM</name>
<gene>
    <name evidence="2" type="ORF">BECKFM1743A_GA0114220_110303</name>
    <name evidence="3" type="ORF">BECKFM1743B_GA0114221_104753</name>
    <name evidence="1" type="ORF">BECKFM1743C_GA0114222_102653</name>
</gene>
<evidence type="ECO:0000313" key="1">
    <source>
        <dbReference type="EMBL" id="VFJ60100.1"/>
    </source>
</evidence>
<evidence type="ECO:0000313" key="2">
    <source>
        <dbReference type="EMBL" id="VFJ77783.1"/>
    </source>
</evidence>